<evidence type="ECO:0000256" key="4">
    <source>
        <dbReference type="ARBA" id="ARBA00023004"/>
    </source>
</evidence>
<evidence type="ECO:0000256" key="2">
    <source>
        <dbReference type="ARBA" id="ARBA00022617"/>
    </source>
</evidence>
<dbReference type="CDD" id="cd08916">
    <property type="entry name" value="TrHb3_P"/>
    <property type="match status" value="1"/>
</dbReference>
<dbReference type="Gene3D" id="1.10.490.10">
    <property type="entry name" value="Globins"/>
    <property type="match status" value="1"/>
</dbReference>
<name>A0A964T8F2_9HYPH</name>
<dbReference type="Proteomes" id="UP000773614">
    <property type="component" value="Unassembled WGS sequence"/>
</dbReference>
<reference evidence="5" key="1">
    <citation type="submission" date="2019-03" db="EMBL/GenBank/DDBJ databases">
        <title>Afifella sp. nov., isolated from activated sludge.</title>
        <authorList>
            <person name="Li Q."/>
            <person name="Liu Y."/>
        </authorList>
    </citation>
    <scope>NUCLEOTIDE SEQUENCE</scope>
    <source>
        <strain evidence="5">L72</strain>
    </source>
</reference>
<sequence length="144" mass="16099">MSITILPAAPSPRAPLHPEITEALIRDVVDAFYGRIRQDPQLGPIFEREIGERWDEHLPKMYAFWSSVMMLTGRYKGRPVPAHARMRGLTAADFERWLALFGETVGELCPGEVAALFREKAGRIAQSLQLALFFDPAAIAPRPA</sequence>
<keyword evidence="2" id="KW-0349">Heme</keyword>
<comment type="caution">
    <text evidence="5">The sequence shown here is derived from an EMBL/GenBank/DDBJ whole genome shotgun (WGS) entry which is preliminary data.</text>
</comment>
<dbReference type="GO" id="GO:0046872">
    <property type="term" value="F:metal ion binding"/>
    <property type="evidence" value="ECO:0007669"/>
    <property type="project" value="UniProtKB-KW"/>
</dbReference>
<dbReference type="SUPFAM" id="SSF46458">
    <property type="entry name" value="Globin-like"/>
    <property type="match status" value="1"/>
</dbReference>
<evidence type="ECO:0000256" key="1">
    <source>
        <dbReference type="ARBA" id="ARBA00022448"/>
    </source>
</evidence>
<dbReference type="Pfam" id="PF01152">
    <property type="entry name" value="Bac_globin"/>
    <property type="match status" value="1"/>
</dbReference>
<dbReference type="InterPro" id="IPR009050">
    <property type="entry name" value="Globin-like_sf"/>
</dbReference>
<protein>
    <submittedName>
        <fullName evidence="5">Group III truncated hemoglobin</fullName>
    </submittedName>
</protein>
<keyword evidence="3" id="KW-0479">Metal-binding</keyword>
<keyword evidence="4" id="KW-0408">Iron</keyword>
<gene>
    <name evidence="5" type="ORF">E4O86_22020</name>
</gene>
<evidence type="ECO:0000313" key="5">
    <source>
        <dbReference type="EMBL" id="MYZ50385.1"/>
    </source>
</evidence>
<organism evidence="5 6">
    <name type="scientific">Propylenella binzhouense</name>
    <dbReference type="NCBI Taxonomy" id="2555902"/>
    <lineage>
        <taxon>Bacteria</taxon>
        <taxon>Pseudomonadati</taxon>
        <taxon>Pseudomonadota</taxon>
        <taxon>Alphaproteobacteria</taxon>
        <taxon>Hyphomicrobiales</taxon>
        <taxon>Propylenellaceae</taxon>
        <taxon>Propylenella</taxon>
    </lineage>
</organism>
<dbReference type="GO" id="GO:0019825">
    <property type="term" value="F:oxygen binding"/>
    <property type="evidence" value="ECO:0007669"/>
    <property type="project" value="InterPro"/>
</dbReference>
<keyword evidence="1" id="KW-0813">Transport</keyword>
<dbReference type="GO" id="GO:0020037">
    <property type="term" value="F:heme binding"/>
    <property type="evidence" value="ECO:0007669"/>
    <property type="project" value="InterPro"/>
</dbReference>
<dbReference type="AlphaFoldDB" id="A0A964T8F2"/>
<dbReference type="RefSeq" id="WP_161142707.1">
    <property type="nucleotide sequence ID" value="NZ_SPKJ01000161.1"/>
</dbReference>
<keyword evidence="6" id="KW-1185">Reference proteome</keyword>
<dbReference type="InterPro" id="IPR012292">
    <property type="entry name" value="Globin/Proto"/>
</dbReference>
<evidence type="ECO:0000256" key="3">
    <source>
        <dbReference type="ARBA" id="ARBA00022723"/>
    </source>
</evidence>
<proteinExistence type="predicted"/>
<dbReference type="OrthoDB" id="25954at2"/>
<accession>A0A964T8F2</accession>
<dbReference type="InterPro" id="IPR001486">
    <property type="entry name" value="Hemoglobin_trunc"/>
</dbReference>
<evidence type="ECO:0000313" key="6">
    <source>
        <dbReference type="Proteomes" id="UP000773614"/>
    </source>
</evidence>
<dbReference type="EMBL" id="SPKJ01000161">
    <property type="protein sequence ID" value="MYZ50385.1"/>
    <property type="molecule type" value="Genomic_DNA"/>
</dbReference>